<comment type="caution">
    <text evidence="2">The sequence shown here is derived from an EMBL/GenBank/DDBJ whole genome shotgun (WGS) entry which is preliminary data.</text>
</comment>
<accession>A0ABD3FNU5</accession>
<dbReference type="EMBL" id="JBIMZQ010000014">
    <property type="protein sequence ID" value="KAL3667284.1"/>
    <property type="molecule type" value="Genomic_DNA"/>
</dbReference>
<sequence length="95" mass="10747">MSKKRGLEGPQLTDRKRLRTRREDEAQSHHAPGLTRTLDFHGVWRELKAAGWTSKPPRGLDKGIGIYGQVVLPTDEAAKTFCLVRRSLAILRETL</sequence>
<feature type="region of interest" description="Disordered" evidence="1">
    <location>
        <begin position="1"/>
        <end position="33"/>
    </location>
</feature>
<dbReference type="AlphaFoldDB" id="A0ABD3FNU5"/>
<evidence type="ECO:0000313" key="3">
    <source>
        <dbReference type="Proteomes" id="UP001632037"/>
    </source>
</evidence>
<proteinExistence type="predicted"/>
<gene>
    <name evidence="2" type="ORF">V7S43_007516</name>
</gene>
<protein>
    <submittedName>
        <fullName evidence="2">Uncharacterized protein</fullName>
    </submittedName>
</protein>
<reference evidence="2 3" key="1">
    <citation type="submission" date="2024-09" db="EMBL/GenBank/DDBJ databases">
        <title>Genome sequencing and assembly of Phytophthora oleae, isolate VK10A, causative agent of rot of olive drupes.</title>
        <authorList>
            <person name="Conti Taguali S."/>
            <person name="Riolo M."/>
            <person name="La Spada F."/>
            <person name="Cacciola S.O."/>
            <person name="Dionisio G."/>
        </authorList>
    </citation>
    <scope>NUCLEOTIDE SEQUENCE [LARGE SCALE GENOMIC DNA]</scope>
    <source>
        <strain evidence="2 3">VK10A</strain>
    </source>
</reference>
<name>A0ABD3FNU5_9STRA</name>
<evidence type="ECO:0000313" key="2">
    <source>
        <dbReference type="EMBL" id="KAL3667284.1"/>
    </source>
</evidence>
<evidence type="ECO:0000256" key="1">
    <source>
        <dbReference type="SAM" id="MobiDB-lite"/>
    </source>
</evidence>
<dbReference type="Proteomes" id="UP001632037">
    <property type="component" value="Unassembled WGS sequence"/>
</dbReference>
<keyword evidence="3" id="KW-1185">Reference proteome</keyword>
<organism evidence="2 3">
    <name type="scientific">Phytophthora oleae</name>
    <dbReference type="NCBI Taxonomy" id="2107226"/>
    <lineage>
        <taxon>Eukaryota</taxon>
        <taxon>Sar</taxon>
        <taxon>Stramenopiles</taxon>
        <taxon>Oomycota</taxon>
        <taxon>Peronosporomycetes</taxon>
        <taxon>Peronosporales</taxon>
        <taxon>Peronosporaceae</taxon>
        <taxon>Phytophthora</taxon>
    </lineage>
</organism>